<evidence type="ECO:0000256" key="2">
    <source>
        <dbReference type="ARBA" id="ARBA00010308"/>
    </source>
</evidence>
<dbReference type="EMBL" id="DUZY01000001">
    <property type="protein sequence ID" value="DAD18167.1"/>
    <property type="molecule type" value="Genomic_DNA"/>
</dbReference>
<keyword evidence="7" id="KW-0539">Nucleus</keyword>
<dbReference type="AlphaFoldDB" id="A0A822XDA4"/>
<evidence type="ECO:0000256" key="6">
    <source>
        <dbReference type="ARBA" id="ARBA00023163"/>
    </source>
</evidence>
<reference evidence="9 10" key="1">
    <citation type="journal article" date="2020" name="Mol. Biol. Evol.">
        <title>Distinct Expression and Methylation Patterns for Genes with Different Fates following a Single Whole-Genome Duplication in Flowering Plants.</title>
        <authorList>
            <person name="Shi T."/>
            <person name="Rahmani R.S."/>
            <person name="Gugger P.F."/>
            <person name="Wang M."/>
            <person name="Li H."/>
            <person name="Zhang Y."/>
            <person name="Li Z."/>
            <person name="Wang Q."/>
            <person name="Van de Peer Y."/>
            <person name="Marchal K."/>
            <person name="Chen J."/>
        </authorList>
    </citation>
    <scope>NUCLEOTIDE SEQUENCE [LARGE SCALE GENOMIC DNA]</scope>
    <source>
        <tissue evidence="9">Leaf</tissue>
    </source>
</reference>
<comment type="caution">
    <text evidence="9">The sequence shown here is derived from an EMBL/GenBank/DDBJ whole genome shotgun (WGS) entry which is preliminary data.</text>
</comment>
<comment type="similarity">
    <text evidence="2">Belongs to the plant homeotic and developmental regulators ALOG protein family.</text>
</comment>
<keyword evidence="5" id="KW-0238">DNA-binding</keyword>
<proteinExistence type="inferred from homology"/>
<dbReference type="GO" id="GO:0003677">
    <property type="term" value="F:DNA binding"/>
    <property type="evidence" value="ECO:0007669"/>
    <property type="project" value="UniProtKB-KW"/>
</dbReference>
<keyword evidence="3" id="KW-0217">Developmental protein</keyword>
<evidence type="ECO:0000313" key="9">
    <source>
        <dbReference type="EMBL" id="DAD18167.1"/>
    </source>
</evidence>
<dbReference type="PANTHER" id="PTHR31165:SF115">
    <property type="entry name" value="PROTEIN LIGHT-DEPENDENT SHORT HYPOCOTYLS 4"/>
    <property type="match status" value="1"/>
</dbReference>
<evidence type="ECO:0000256" key="3">
    <source>
        <dbReference type="ARBA" id="ARBA00022473"/>
    </source>
</evidence>
<keyword evidence="10" id="KW-1185">Reference proteome</keyword>
<comment type="subcellular location">
    <subcellularLocation>
        <location evidence="1">Nucleus</location>
    </subcellularLocation>
</comment>
<dbReference type="Pfam" id="PF04852">
    <property type="entry name" value="ALOG_dom"/>
    <property type="match status" value="1"/>
</dbReference>
<evidence type="ECO:0000256" key="1">
    <source>
        <dbReference type="ARBA" id="ARBA00004123"/>
    </source>
</evidence>
<evidence type="ECO:0000259" key="8">
    <source>
        <dbReference type="PROSITE" id="PS51697"/>
    </source>
</evidence>
<evidence type="ECO:0000256" key="4">
    <source>
        <dbReference type="ARBA" id="ARBA00023015"/>
    </source>
</evidence>
<dbReference type="GO" id="GO:0005634">
    <property type="term" value="C:nucleus"/>
    <property type="evidence" value="ECO:0007669"/>
    <property type="project" value="UniProtKB-SubCell"/>
</dbReference>
<sequence>MCPFFGHTNPLAPCPRPLRHAWGSLDPLIGRLRAAFEEHGGKPEAMPEQ</sequence>
<evidence type="ECO:0000256" key="7">
    <source>
        <dbReference type="ARBA" id="ARBA00023242"/>
    </source>
</evidence>
<evidence type="ECO:0000256" key="5">
    <source>
        <dbReference type="ARBA" id="ARBA00023125"/>
    </source>
</evidence>
<accession>A0A822XDA4</accession>
<dbReference type="PROSITE" id="PS51697">
    <property type="entry name" value="ALOG"/>
    <property type="match status" value="1"/>
</dbReference>
<dbReference type="InterPro" id="IPR040222">
    <property type="entry name" value="ALOG"/>
</dbReference>
<keyword evidence="4" id="KW-0805">Transcription regulation</keyword>
<keyword evidence="6" id="KW-0804">Transcription</keyword>
<dbReference type="Proteomes" id="UP000607653">
    <property type="component" value="Unassembled WGS sequence"/>
</dbReference>
<protein>
    <recommendedName>
        <fullName evidence="8">ALOG domain-containing protein</fullName>
    </recommendedName>
</protein>
<organism evidence="9 10">
    <name type="scientific">Nelumbo nucifera</name>
    <name type="common">Sacred lotus</name>
    <dbReference type="NCBI Taxonomy" id="4432"/>
    <lineage>
        <taxon>Eukaryota</taxon>
        <taxon>Viridiplantae</taxon>
        <taxon>Streptophyta</taxon>
        <taxon>Embryophyta</taxon>
        <taxon>Tracheophyta</taxon>
        <taxon>Spermatophyta</taxon>
        <taxon>Magnoliopsida</taxon>
        <taxon>Proteales</taxon>
        <taxon>Nelumbonaceae</taxon>
        <taxon>Nelumbo</taxon>
    </lineage>
</organism>
<feature type="domain" description="ALOG" evidence="8">
    <location>
        <begin position="1"/>
        <end position="49"/>
    </location>
</feature>
<gene>
    <name evidence="9" type="ORF">HUJ06_019630</name>
</gene>
<evidence type="ECO:0000313" key="10">
    <source>
        <dbReference type="Proteomes" id="UP000607653"/>
    </source>
</evidence>
<dbReference type="PANTHER" id="PTHR31165">
    <property type="entry name" value="PROTEIN G1-LIKE2"/>
    <property type="match status" value="1"/>
</dbReference>
<name>A0A822XDA4_NELNU</name>
<dbReference type="InterPro" id="IPR006936">
    <property type="entry name" value="ALOG_dom"/>
</dbReference>